<protein>
    <recommendedName>
        <fullName evidence="2">Aminoglycoside phosphotransferase domain-containing protein</fullName>
    </recommendedName>
</protein>
<proteinExistence type="inferred from homology"/>
<organism evidence="3 4">
    <name type="scientific">Scytonema hofmannii PCC 7110</name>
    <dbReference type="NCBI Taxonomy" id="128403"/>
    <lineage>
        <taxon>Bacteria</taxon>
        <taxon>Bacillati</taxon>
        <taxon>Cyanobacteriota</taxon>
        <taxon>Cyanophyceae</taxon>
        <taxon>Nostocales</taxon>
        <taxon>Scytonemataceae</taxon>
        <taxon>Scytonema</taxon>
    </lineage>
</organism>
<sequence length="341" mass="39339">MKPFAELSYSGQVKRLLRLAQSALLNYNIDKSRLVCLAHGENTTFKVELGSDKLSETLEKTDFWYVLRIYRPGKHDFASIHSELLWLLSLQNKTDLAVAQPVSASDGSLFVMAEAVGVPEARYCTLFRWLPGRFLDAGLSPKAIMLMGIFLAQLHQYSQQFIVPKGFVRPQIDEERLFGTFPTSLPIESTLLVSQSNQAVLEASAKKIRSSMQYLRQHREFFGLIHGDLHYGNCKFYKGKIQVFDFDDCGWSYYLYDLAVTLYYFRNRSEYPVWRTVLLESYQEICSLPKQNESCLDALIAARRLHLLRHLLQRQDNPKLRALTPKFIDSSVEELNKFLNQ</sequence>
<dbReference type="GO" id="GO:0009088">
    <property type="term" value="P:threonine biosynthetic process"/>
    <property type="evidence" value="ECO:0007669"/>
    <property type="project" value="TreeGrafter"/>
</dbReference>
<evidence type="ECO:0000313" key="4">
    <source>
        <dbReference type="Proteomes" id="UP000076925"/>
    </source>
</evidence>
<dbReference type="GO" id="GO:0004413">
    <property type="term" value="F:homoserine kinase activity"/>
    <property type="evidence" value="ECO:0007669"/>
    <property type="project" value="TreeGrafter"/>
</dbReference>
<keyword evidence="4" id="KW-1185">Reference proteome</keyword>
<comment type="similarity">
    <text evidence="1">Belongs to the pseudomonas-type ThrB family.</text>
</comment>
<dbReference type="InterPro" id="IPR050249">
    <property type="entry name" value="Pseudomonas-type_ThrB"/>
</dbReference>
<dbReference type="Gene3D" id="1.10.510.10">
    <property type="entry name" value="Transferase(Phosphotransferase) domain 1"/>
    <property type="match status" value="1"/>
</dbReference>
<evidence type="ECO:0000313" key="3">
    <source>
        <dbReference type="EMBL" id="KYC36735.1"/>
    </source>
</evidence>
<dbReference type="EMBL" id="ANNX02000047">
    <property type="protein sequence ID" value="KYC36735.1"/>
    <property type="molecule type" value="Genomic_DNA"/>
</dbReference>
<dbReference type="Pfam" id="PF01636">
    <property type="entry name" value="APH"/>
    <property type="match status" value="1"/>
</dbReference>
<accession>A0A139WWC3</accession>
<dbReference type="PANTHER" id="PTHR21064">
    <property type="entry name" value="AMINOGLYCOSIDE PHOSPHOTRANSFERASE DOMAIN-CONTAINING PROTEIN-RELATED"/>
    <property type="match status" value="1"/>
</dbReference>
<dbReference type="InterPro" id="IPR002575">
    <property type="entry name" value="Aminoglycoside_PTrfase"/>
</dbReference>
<reference evidence="3 4" key="1">
    <citation type="journal article" date="2013" name="Genome Biol. Evol.">
        <title>Genomes of Stigonematalean cyanobacteria (subsection V) and the evolution of oxygenic photosynthesis from prokaryotes to plastids.</title>
        <authorList>
            <person name="Dagan T."/>
            <person name="Roettger M."/>
            <person name="Stucken K."/>
            <person name="Landan G."/>
            <person name="Koch R."/>
            <person name="Major P."/>
            <person name="Gould S.B."/>
            <person name="Goremykin V.V."/>
            <person name="Rippka R."/>
            <person name="Tandeau de Marsac N."/>
            <person name="Gugger M."/>
            <person name="Lockhart P.J."/>
            <person name="Allen J.F."/>
            <person name="Brune I."/>
            <person name="Maus I."/>
            <person name="Puhler A."/>
            <person name="Martin W.F."/>
        </authorList>
    </citation>
    <scope>NUCLEOTIDE SEQUENCE [LARGE SCALE GENOMIC DNA]</scope>
    <source>
        <strain evidence="3 4">PCC 7110</strain>
    </source>
</reference>
<evidence type="ECO:0000259" key="2">
    <source>
        <dbReference type="Pfam" id="PF01636"/>
    </source>
</evidence>
<dbReference type="Gene3D" id="1.20.1270.170">
    <property type="match status" value="1"/>
</dbReference>
<comment type="caution">
    <text evidence="3">The sequence shown here is derived from an EMBL/GenBank/DDBJ whole genome shotgun (WGS) entry which is preliminary data.</text>
</comment>
<dbReference type="InterPro" id="IPR011009">
    <property type="entry name" value="Kinase-like_dom_sf"/>
</dbReference>
<gene>
    <name evidence="3" type="ORF">WA1_44465</name>
</gene>
<dbReference type="AlphaFoldDB" id="A0A139WWC3"/>
<dbReference type="SUPFAM" id="SSF56112">
    <property type="entry name" value="Protein kinase-like (PK-like)"/>
    <property type="match status" value="1"/>
</dbReference>
<evidence type="ECO:0000256" key="1">
    <source>
        <dbReference type="ARBA" id="ARBA00038240"/>
    </source>
</evidence>
<feature type="domain" description="Aminoglycoside phosphotransferase" evidence="2">
    <location>
        <begin position="65"/>
        <end position="268"/>
    </location>
</feature>
<name>A0A139WWC3_9CYAN</name>
<dbReference type="Gene3D" id="3.30.200.70">
    <property type="match status" value="1"/>
</dbReference>
<dbReference type="OrthoDB" id="4030632at2"/>
<dbReference type="STRING" id="128403.WA1_44465"/>
<dbReference type="RefSeq" id="WP_017744772.1">
    <property type="nucleotide sequence ID" value="NZ_KQ976354.1"/>
</dbReference>
<dbReference type="Proteomes" id="UP000076925">
    <property type="component" value="Unassembled WGS sequence"/>
</dbReference>
<dbReference type="PANTHER" id="PTHR21064:SF6">
    <property type="entry name" value="AMINOGLYCOSIDE PHOSPHOTRANSFERASE DOMAIN-CONTAINING PROTEIN"/>
    <property type="match status" value="1"/>
</dbReference>